<feature type="domain" description="Histidine kinase" evidence="6">
    <location>
        <begin position="508"/>
        <end position="597"/>
    </location>
</feature>
<evidence type="ECO:0000259" key="6">
    <source>
        <dbReference type="PROSITE" id="PS50109"/>
    </source>
</evidence>
<gene>
    <name evidence="7" type="ORF">DO021_19900</name>
</gene>
<dbReference type="InterPro" id="IPR003594">
    <property type="entry name" value="HATPase_dom"/>
</dbReference>
<keyword evidence="5" id="KW-0812">Transmembrane</keyword>
<dbReference type="InterPro" id="IPR007892">
    <property type="entry name" value="CHASE4"/>
</dbReference>
<dbReference type="InterPro" id="IPR036890">
    <property type="entry name" value="HATPase_C_sf"/>
</dbReference>
<dbReference type="PANTHER" id="PTHR24421">
    <property type="entry name" value="NITRATE/NITRITE SENSOR PROTEIN NARX-RELATED"/>
    <property type="match status" value="1"/>
</dbReference>
<keyword evidence="2" id="KW-0418">Kinase</keyword>
<dbReference type="SMART" id="SM00387">
    <property type="entry name" value="HATPase_c"/>
    <property type="match status" value="1"/>
</dbReference>
<dbReference type="Proteomes" id="UP000248798">
    <property type="component" value="Unassembled WGS sequence"/>
</dbReference>
<keyword evidence="1" id="KW-0808">Transferase</keyword>
<dbReference type="EMBL" id="QLNI01000054">
    <property type="protein sequence ID" value="RAM00275.1"/>
    <property type="molecule type" value="Genomic_DNA"/>
</dbReference>
<comment type="caution">
    <text evidence="7">The sequence shown here is derived from an EMBL/GenBank/DDBJ whole genome shotgun (WGS) entry which is preliminary data.</text>
</comment>
<organism evidence="7 8">
    <name type="scientific">Desulfobacter hydrogenophilus</name>
    <dbReference type="NCBI Taxonomy" id="2291"/>
    <lineage>
        <taxon>Bacteria</taxon>
        <taxon>Pseudomonadati</taxon>
        <taxon>Thermodesulfobacteriota</taxon>
        <taxon>Desulfobacteria</taxon>
        <taxon>Desulfobacterales</taxon>
        <taxon>Desulfobacteraceae</taxon>
        <taxon>Desulfobacter</taxon>
    </lineage>
</organism>
<name>A0A328FAW7_9BACT</name>
<protein>
    <recommendedName>
        <fullName evidence="6">Histidine kinase domain-containing protein</fullName>
    </recommendedName>
</protein>
<dbReference type="InterPro" id="IPR005467">
    <property type="entry name" value="His_kinase_dom"/>
</dbReference>
<dbReference type="Gene3D" id="3.30.565.10">
    <property type="entry name" value="Histidine kinase-like ATPase, C-terminal domain"/>
    <property type="match status" value="1"/>
</dbReference>
<evidence type="ECO:0000256" key="2">
    <source>
        <dbReference type="ARBA" id="ARBA00022777"/>
    </source>
</evidence>
<reference evidence="7 8" key="1">
    <citation type="submission" date="2018-06" db="EMBL/GenBank/DDBJ databases">
        <title>Complete Genome Sequence of Desulfobacter hydrogenophilus (DSM3380).</title>
        <authorList>
            <person name="Marietou A."/>
            <person name="Schreiber L."/>
            <person name="Marshall I."/>
            <person name="Jorgensen B."/>
        </authorList>
    </citation>
    <scope>NUCLEOTIDE SEQUENCE [LARGE SCALE GENOMIC DNA]</scope>
    <source>
        <strain evidence="7 8">DSM 3380</strain>
    </source>
</reference>
<dbReference type="AlphaFoldDB" id="A0A328FAW7"/>
<evidence type="ECO:0000313" key="8">
    <source>
        <dbReference type="Proteomes" id="UP000248798"/>
    </source>
</evidence>
<evidence type="ECO:0000256" key="4">
    <source>
        <dbReference type="SAM" id="Coils"/>
    </source>
</evidence>
<proteinExistence type="predicted"/>
<keyword evidence="3" id="KW-0902">Two-component regulatory system</keyword>
<dbReference type="PANTHER" id="PTHR24421:SF58">
    <property type="entry name" value="SIGNAL TRANSDUCTION HISTIDINE-PROTEIN KINASE_PHOSPHATASE UHPB"/>
    <property type="match status" value="1"/>
</dbReference>
<dbReference type="PROSITE" id="PS50109">
    <property type="entry name" value="HIS_KIN"/>
    <property type="match status" value="1"/>
</dbReference>
<dbReference type="CDD" id="cd16917">
    <property type="entry name" value="HATPase_UhpB-NarQ-NarX-like"/>
    <property type="match status" value="1"/>
</dbReference>
<dbReference type="InterPro" id="IPR011712">
    <property type="entry name" value="Sig_transdc_His_kin_sub3_dim/P"/>
</dbReference>
<accession>A0A328FAW7</accession>
<feature type="transmembrane region" description="Helical" evidence="5">
    <location>
        <begin position="277"/>
        <end position="299"/>
    </location>
</feature>
<evidence type="ECO:0000256" key="3">
    <source>
        <dbReference type="ARBA" id="ARBA00023012"/>
    </source>
</evidence>
<dbReference type="GO" id="GO:0000155">
    <property type="term" value="F:phosphorelay sensor kinase activity"/>
    <property type="evidence" value="ECO:0007669"/>
    <property type="project" value="InterPro"/>
</dbReference>
<keyword evidence="5" id="KW-0472">Membrane</keyword>
<dbReference type="SUPFAM" id="SSF55874">
    <property type="entry name" value="ATPase domain of HSP90 chaperone/DNA topoisomerase II/histidine kinase"/>
    <property type="match status" value="1"/>
</dbReference>
<evidence type="ECO:0000256" key="1">
    <source>
        <dbReference type="ARBA" id="ARBA00022679"/>
    </source>
</evidence>
<feature type="coiled-coil region" evidence="4">
    <location>
        <begin position="356"/>
        <end position="390"/>
    </location>
</feature>
<dbReference type="Pfam" id="PF05228">
    <property type="entry name" value="CHASE4"/>
    <property type="match status" value="1"/>
</dbReference>
<evidence type="ECO:0000256" key="5">
    <source>
        <dbReference type="SAM" id="Phobius"/>
    </source>
</evidence>
<keyword evidence="4" id="KW-0175">Coiled coil</keyword>
<dbReference type="GO" id="GO:0046983">
    <property type="term" value="F:protein dimerization activity"/>
    <property type="evidence" value="ECO:0007669"/>
    <property type="project" value="InterPro"/>
</dbReference>
<dbReference type="GO" id="GO:0016020">
    <property type="term" value="C:membrane"/>
    <property type="evidence" value="ECO:0007669"/>
    <property type="project" value="InterPro"/>
</dbReference>
<dbReference type="Pfam" id="PF07730">
    <property type="entry name" value="HisKA_3"/>
    <property type="match status" value="1"/>
</dbReference>
<dbReference type="Gene3D" id="6.10.340.10">
    <property type="match status" value="1"/>
</dbReference>
<dbReference type="Gene3D" id="1.20.5.1930">
    <property type="match status" value="1"/>
</dbReference>
<evidence type="ECO:0000313" key="7">
    <source>
        <dbReference type="EMBL" id="RAM00275.1"/>
    </source>
</evidence>
<sequence>MAMKLKTKILGVLLAVLLVYGVLSYVIERFVVFPSFVLQERLEAEKDLNRCLEALRREIHYLDEFVHDWAAWDDAYEFVQNTNMDFIRSNLVRTTFIDNRLNVIILLDLDGRVLWKKMLDLKTGLELNINQFPDDRFPLSHAFLAHTKDIESCVAGVYATDKGPLLVASRPVIRSLHLGPAKGYMIMGRFLNEAYMRTLTDQTKVDHWYWLSQDPSIPAESSSIFESVQKNLGPVFEEQDKNMLFVYDVFKGLTDSSDLIIRAEIPRQIMKYAMNTMFFVLIATVLAGFILLLVMFFLLNHVVIAPLGKLTARVVSLGNSKQTSFSLFLNRNDEIGILCGEFQTLFNKLVIVHENLKQTNSRLNHEIRERKSYEEKLQSQRTRLRQLTYKLLLTEERERRRLASDLHDQISQNLAICQLKLSMLRTSWTSVNTARAGELNEIEDKLDEIIRETRTLTFEISPPILYELGLKPALEWLLENTCRENDIDTLLEGDLEEDRLDNSLSILIFRTVRELLHNIIKHANASKITIHLSQGAHFFEICVTDNGIGFDPEKQYKSIGFGLFSIRERFNAIGGKFTVLSESGAGTRAILRILHNSLRKHHGNKYHSRR</sequence>
<dbReference type="InterPro" id="IPR050482">
    <property type="entry name" value="Sensor_HK_TwoCompSys"/>
</dbReference>
<keyword evidence="5" id="KW-1133">Transmembrane helix</keyword>
<dbReference type="Pfam" id="PF02518">
    <property type="entry name" value="HATPase_c"/>
    <property type="match status" value="1"/>
</dbReference>